<dbReference type="EMBL" id="JACEIK010002064">
    <property type="protein sequence ID" value="MCD9558817.1"/>
    <property type="molecule type" value="Genomic_DNA"/>
</dbReference>
<accession>A0ABS8UIU9</accession>
<keyword evidence="2" id="KW-1185">Reference proteome</keyword>
<feature type="non-terminal residue" evidence="1">
    <location>
        <position position="1"/>
    </location>
</feature>
<sequence length="134" mass="14716">DYEVKSLKSHFKPIYCLPSSAAVVIFPLQRTRYNSQDAATVDLTIFLLVHYDGPSTGLTVSLQRLFYEVFALETVELGQDGDWNFSKPRVGQLFYSPPSSLCSTGRQEDDSDGLGGDEAGLVVMQELGGFPGFP</sequence>
<evidence type="ECO:0000313" key="1">
    <source>
        <dbReference type="EMBL" id="MCD9558817.1"/>
    </source>
</evidence>
<proteinExistence type="predicted"/>
<dbReference type="Proteomes" id="UP000823775">
    <property type="component" value="Unassembled WGS sequence"/>
</dbReference>
<evidence type="ECO:0000313" key="2">
    <source>
        <dbReference type="Proteomes" id="UP000823775"/>
    </source>
</evidence>
<comment type="caution">
    <text evidence="1">The sequence shown here is derived from an EMBL/GenBank/DDBJ whole genome shotgun (WGS) entry which is preliminary data.</text>
</comment>
<name>A0ABS8UIU9_DATST</name>
<gene>
    <name evidence="1" type="ORF">HAX54_016439</name>
</gene>
<protein>
    <submittedName>
        <fullName evidence="1">Uncharacterized protein</fullName>
    </submittedName>
</protein>
<reference evidence="1 2" key="1">
    <citation type="journal article" date="2021" name="BMC Genomics">
        <title>Datura genome reveals duplications of psychoactive alkaloid biosynthetic genes and high mutation rate following tissue culture.</title>
        <authorList>
            <person name="Rajewski A."/>
            <person name="Carter-House D."/>
            <person name="Stajich J."/>
            <person name="Litt A."/>
        </authorList>
    </citation>
    <scope>NUCLEOTIDE SEQUENCE [LARGE SCALE GENOMIC DNA]</scope>
    <source>
        <strain evidence="1">AR-01</strain>
    </source>
</reference>
<organism evidence="1 2">
    <name type="scientific">Datura stramonium</name>
    <name type="common">Jimsonweed</name>
    <name type="synonym">Common thornapple</name>
    <dbReference type="NCBI Taxonomy" id="4076"/>
    <lineage>
        <taxon>Eukaryota</taxon>
        <taxon>Viridiplantae</taxon>
        <taxon>Streptophyta</taxon>
        <taxon>Embryophyta</taxon>
        <taxon>Tracheophyta</taxon>
        <taxon>Spermatophyta</taxon>
        <taxon>Magnoliopsida</taxon>
        <taxon>eudicotyledons</taxon>
        <taxon>Gunneridae</taxon>
        <taxon>Pentapetalae</taxon>
        <taxon>asterids</taxon>
        <taxon>lamiids</taxon>
        <taxon>Solanales</taxon>
        <taxon>Solanaceae</taxon>
        <taxon>Solanoideae</taxon>
        <taxon>Datureae</taxon>
        <taxon>Datura</taxon>
    </lineage>
</organism>